<gene>
    <name evidence="1" type="ORF">M8C21_007550</name>
</gene>
<evidence type="ECO:0000313" key="2">
    <source>
        <dbReference type="Proteomes" id="UP001206925"/>
    </source>
</evidence>
<dbReference type="EMBL" id="JAMZMK010008860">
    <property type="protein sequence ID" value="KAI7738167.1"/>
    <property type="molecule type" value="Genomic_DNA"/>
</dbReference>
<dbReference type="AlphaFoldDB" id="A0AAD5CAC4"/>
<protein>
    <submittedName>
        <fullName evidence="1">Uncharacterized protein</fullName>
    </submittedName>
</protein>
<proteinExistence type="predicted"/>
<accession>A0AAD5CAC4</accession>
<reference evidence="1" key="1">
    <citation type="submission" date="2022-06" db="EMBL/GenBank/DDBJ databases">
        <title>Uncovering the hologenomic basis of an extraordinary plant invasion.</title>
        <authorList>
            <person name="Bieker V.C."/>
            <person name="Martin M.D."/>
            <person name="Gilbert T."/>
            <person name="Hodgins K."/>
            <person name="Battlay P."/>
            <person name="Petersen B."/>
            <person name="Wilson J."/>
        </authorList>
    </citation>
    <scope>NUCLEOTIDE SEQUENCE</scope>
    <source>
        <strain evidence="1">AA19_3_7</strain>
        <tissue evidence="1">Leaf</tissue>
    </source>
</reference>
<name>A0AAD5CAC4_AMBAR</name>
<comment type="caution">
    <text evidence="1">The sequence shown here is derived from an EMBL/GenBank/DDBJ whole genome shotgun (WGS) entry which is preliminary data.</text>
</comment>
<sequence>MIETHSPPKSLLRGRFLGGQKNFLKQQGEEELWFNRSKNSALKCRPWGFGRCRSEALDVSMVVEVKQEMTKGGKGGERGALFIPASAQSTLHFLDKAVWSATTPLGHDKGSYFLTRVSFFGKRREHHDEAASSTAASSEACSKLKGLGQVEYEVLRDTLDWGRQDTNYVVGRIVTGERIKGNCHFVILLQDVT</sequence>
<evidence type="ECO:0000313" key="1">
    <source>
        <dbReference type="EMBL" id="KAI7738167.1"/>
    </source>
</evidence>
<keyword evidence="2" id="KW-1185">Reference proteome</keyword>
<dbReference type="Proteomes" id="UP001206925">
    <property type="component" value="Unassembled WGS sequence"/>
</dbReference>
<organism evidence="1 2">
    <name type="scientific">Ambrosia artemisiifolia</name>
    <name type="common">Common ragweed</name>
    <dbReference type="NCBI Taxonomy" id="4212"/>
    <lineage>
        <taxon>Eukaryota</taxon>
        <taxon>Viridiplantae</taxon>
        <taxon>Streptophyta</taxon>
        <taxon>Embryophyta</taxon>
        <taxon>Tracheophyta</taxon>
        <taxon>Spermatophyta</taxon>
        <taxon>Magnoliopsida</taxon>
        <taxon>eudicotyledons</taxon>
        <taxon>Gunneridae</taxon>
        <taxon>Pentapetalae</taxon>
        <taxon>asterids</taxon>
        <taxon>campanulids</taxon>
        <taxon>Asterales</taxon>
        <taxon>Asteraceae</taxon>
        <taxon>Asteroideae</taxon>
        <taxon>Heliantheae alliance</taxon>
        <taxon>Heliantheae</taxon>
        <taxon>Ambrosia</taxon>
    </lineage>
</organism>